<evidence type="ECO:0000313" key="1">
    <source>
        <dbReference type="EMBL" id="DAD89331.1"/>
    </source>
</evidence>
<organism evidence="1">
    <name type="scientific">Siphoviridae sp. ctaaA4</name>
    <dbReference type="NCBI Taxonomy" id="2826388"/>
    <lineage>
        <taxon>Viruses</taxon>
        <taxon>Duplodnaviria</taxon>
        <taxon>Heunggongvirae</taxon>
        <taxon>Uroviricota</taxon>
        <taxon>Caudoviricetes</taxon>
    </lineage>
</organism>
<accession>A0A8S5N575</accession>
<dbReference type="EMBL" id="BK015059">
    <property type="protein sequence ID" value="DAD89331.1"/>
    <property type="molecule type" value="Genomic_DNA"/>
</dbReference>
<proteinExistence type="predicted"/>
<sequence length="125" mass="13341">MISLIQPGGHTPPVVQYLRASTNGATDRYGSPVRTWDPPVTVEGFILDVPTSGENGQGIAVSPDVVATLYLPSSYTVATEDKFLITHPRLGVAVECVPQGVGWNVANVFTGATFMTEVKLKVRRG</sequence>
<reference evidence="1" key="1">
    <citation type="journal article" date="2021" name="Proc. Natl. Acad. Sci. U.S.A.">
        <title>A Catalog of Tens of Thousands of Viruses from Human Metagenomes Reveals Hidden Associations with Chronic Diseases.</title>
        <authorList>
            <person name="Tisza M.J."/>
            <person name="Buck C.B."/>
        </authorList>
    </citation>
    <scope>NUCLEOTIDE SEQUENCE</scope>
    <source>
        <strain evidence="1">CtaaA4</strain>
    </source>
</reference>
<protein>
    <submittedName>
        <fullName evidence="1">Uncharacterized protein</fullName>
    </submittedName>
</protein>
<name>A0A8S5N575_9CAUD</name>